<keyword evidence="3" id="KW-0227">DNA damage</keyword>
<keyword evidence="4" id="KW-0234">DNA repair</keyword>
<keyword evidence="12" id="KW-1185">Reference proteome</keyword>
<dbReference type="AlphaFoldDB" id="A0AAD5RMF0"/>
<dbReference type="Pfam" id="PF10404">
    <property type="entry name" value="BHD_2"/>
    <property type="match status" value="1"/>
</dbReference>
<evidence type="ECO:0000256" key="4">
    <source>
        <dbReference type="ARBA" id="ARBA00023204"/>
    </source>
</evidence>
<feature type="compositionally biased region" description="Acidic residues" evidence="7">
    <location>
        <begin position="107"/>
        <end position="116"/>
    </location>
</feature>
<evidence type="ECO:0008006" key="13">
    <source>
        <dbReference type="Google" id="ProtNLM"/>
    </source>
</evidence>
<dbReference type="GO" id="GO:0005737">
    <property type="term" value="C:cytoplasm"/>
    <property type="evidence" value="ECO:0007669"/>
    <property type="project" value="TreeGrafter"/>
</dbReference>
<evidence type="ECO:0000256" key="1">
    <source>
        <dbReference type="ARBA" id="ARBA00004123"/>
    </source>
</evidence>
<gene>
    <name evidence="11" type="ORF">MKZ38_004548</name>
</gene>
<sequence>MVGRRQQPAPAGIGRRVTRSTPRSQNPVPDVYREMLAEAVADSSPTPTAGVAGSASPQPQKRKRPGVRNRREPPAASAAEPEAKKLKTGMEADVSKASGSVNVVPQEGDEDEDEDLEFEDVPLATPEAQVQTAEIDSDDEEDDDILFEDVELPALAFDPANLENMKANMGEETMEFNLSKHQNENPRKTVERRRAISREERKQRIEVHKMHILCLLSHVSRRNRWCNDEKVQDLLRPFLSDKIIKYLNPGRNLPQFGQYESLKNGIKMAGDLFHAKFHITERGMKRTLWAEELEHLESYKLPEDLDSAHEKCDFQIAAENLEGSRDVGAQLFCALLRSAGVEARLVCSLQPLPFAAGSPALPKPIANQIARGGSKKKAPPTYKVGGEEVQSQADPERPSFVSRVGSHSRWLNYNFMAGQPSSPAPNTPKRTAPSKRIIKESAFPIYWVEVLDVANQKWQPVDPIVTCSSFKASTIEPPAADRENTLAYAIAFNEDGSAKDVTRRYAKAYNAKTRRIRLEGLSSPTPGVSEEARNAGERWLKRALRFFRSQGSGPSDVDQIENAELNRIEAREPMPRNLADFKDHPIYALERHMRRHEVLVPGATFSGTVGAGHKGPLERIYRRRDVRVARSQQKWYRLGRIIKPGEVPVKILPPRAKKPGQWDDDEDENCGRERNVFGEIEEAGTHIFTFDQTSLYVPPPVVNGQVPKNRFGNLDVYVPSMVPEGGVHMEDESACRAAYVLGVDYAPALMGFQFKGRQGTAVLKGAVVAKEHEEAVLAMLEGFRDLEEEIEQERRERRALRMWRRFMHGLRVRERIWRGVDEEEEGGEVGAGAAGGDREEGEEDPEDNDREEEGCGEKGKGLVVRRARGNAKVLESEDEDEDGMGGGGFEGGGGFMVEDGDYGGGGFFAE</sequence>
<dbReference type="Gene3D" id="2.20.20.110">
    <property type="entry name" value="Rad4, beta-hairpin domain BHD1"/>
    <property type="match status" value="1"/>
</dbReference>
<feature type="coiled-coil region" evidence="6">
    <location>
        <begin position="776"/>
        <end position="803"/>
    </location>
</feature>
<feature type="region of interest" description="Disordered" evidence="7">
    <location>
        <begin position="370"/>
        <end position="399"/>
    </location>
</feature>
<dbReference type="PANTHER" id="PTHR12135:SF0">
    <property type="entry name" value="DNA REPAIR PROTEIN COMPLEMENTING XP-C CELLS"/>
    <property type="match status" value="1"/>
</dbReference>
<comment type="subcellular location">
    <subcellularLocation>
        <location evidence="1">Nucleus</location>
    </subcellularLocation>
</comment>
<evidence type="ECO:0000256" key="6">
    <source>
        <dbReference type="SAM" id="Coils"/>
    </source>
</evidence>
<dbReference type="EMBL" id="JAKWBI020000269">
    <property type="protein sequence ID" value="KAJ2897563.1"/>
    <property type="molecule type" value="Genomic_DNA"/>
</dbReference>
<feature type="domain" description="Rad4 beta-hairpin" evidence="8">
    <location>
        <begin position="570"/>
        <end position="627"/>
    </location>
</feature>
<proteinExistence type="inferred from homology"/>
<keyword evidence="6" id="KW-0175">Coiled coil</keyword>
<dbReference type="InterPro" id="IPR018328">
    <property type="entry name" value="Rad4_beta-hairpin_dom3"/>
</dbReference>
<feature type="compositionally biased region" description="Acidic residues" evidence="7">
    <location>
        <begin position="839"/>
        <end position="852"/>
    </location>
</feature>
<evidence type="ECO:0000256" key="5">
    <source>
        <dbReference type="ARBA" id="ARBA00023242"/>
    </source>
</evidence>
<dbReference type="Pfam" id="PF10403">
    <property type="entry name" value="BHD_1"/>
    <property type="match status" value="1"/>
</dbReference>
<dbReference type="GO" id="GO:0006289">
    <property type="term" value="P:nucleotide-excision repair"/>
    <property type="evidence" value="ECO:0007669"/>
    <property type="project" value="InterPro"/>
</dbReference>
<feature type="region of interest" description="Disordered" evidence="7">
    <location>
        <begin position="1"/>
        <end position="116"/>
    </location>
</feature>
<dbReference type="SMART" id="SM01032">
    <property type="entry name" value="BHD_3"/>
    <property type="match status" value="1"/>
</dbReference>
<name>A0AAD5RMF0_9PEZI</name>
<evidence type="ECO:0000256" key="2">
    <source>
        <dbReference type="ARBA" id="ARBA00009525"/>
    </source>
</evidence>
<feature type="compositionally biased region" description="Basic and acidic residues" evidence="7">
    <location>
        <begin position="81"/>
        <end position="94"/>
    </location>
</feature>
<accession>A0AAD5RMF0</accession>
<dbReference type="Pfam" id="PF10405">
    <property type="entry name" value="BHD_3"/>
    <property type="match status" value="1"/>
</dbReference>
<reference evidence="11" key="1">
    <citation type="submission" date="2022-07" db="EMBL/GenBank/DDBJ databases">
        <title>Draft genome sequence of Zalerion maritima ATCC 34329, a (micro)plastics degrading marine fungus.</title>
        <authorList>
            <person name="Paco A."/>
            <person name="Goncalves M.F.M."/>
            <person name="Rocha-Santos T.A.P."/>
            <person name="Alves A."/>
        </authorList>
    </citation>
    <scope>NUCLEOTIDE SEQUENCE</scope>
    <source>
        <strain evidence="11">ATCC 34329</strain>
    </source>
</reference>
<dbReference type="InterPro" id="IPR018327">
    <property type="entry name" value="BHD_2"/>
</dbReference>
<dbReference type="InterPro" id="IPR042488">
    <property type="entry name" value="Rad4_BHD3_sf"/>
</dbReference>
<dbReference type="InterPro" id="IPR038765">
    <property type="entry name" value="Papain-like_cys_pep_sf"/>
</dbReference>
<comment type="similarity">
    <text evidence="2">Belongs to the XPC family.</text>
</comment>
<dbReference type="SUPFAM" id="SSF54001">
    <property type="entry name" value="Cysteine proteinases"/>
    <property type="match status" value="1"/>
</dbReference>
<organism evidence="11 12">
    <name type="scientific">Zalerion maritima</name>
    <dbReference type="NCBI Taxonomy" id="339359"/>
    <lineage>
        <taxon>Eukaryota</taxon>
        <taxon>Fungi</taxon>
        <taxon>Dikarya</taxon>
        <taxon>Ascomycota</taxon>
        <taxon>Pezizomycotina</taxon>
        <taxon>Sordariomycetes</taxon>
        <taxon>Lulworthiomycetidae</taxon>
        <taxon>Lulworthiales</taxon>
        <taxon>Lulworthiaceae</taxon>
        <taxon>Zalerion</taxon>
    </lineage>
</organism>
<dbReference type="SMART" id="SM01030">
    <property type="entry name" value="BHD_1"/>
    <property type="match status" value="1"/>
</dbReference>
<evidence type="ECO:0000313" key="12">
    <source>
        <dbReference type="Proteomes" id="UP001201980"/>
    </source>
</evidence>
<dbReference type="Gene3D" id="3.30.60.290">
    <property type="entry name" value="Rad4, beta-hairpin domain BHD2"/>
    <property type="match status" value="1"/>
</dbReference>
<dbReference type="Proteomes" id="UP001201980">
    <property type="component" value="Unassembled WGS sequence"/>
</dbReference>
<feature type="compositionally biased region" description="Gly residues" evidence="7">
    <location>
        <begin position="884"/>
        <end position="895"/>
    </location>
</feature>
<evidence type="ECO:0000313" key="11">
    <source>
        <dbReference type="EMBL" id="KAJ2897563.1"/>
    </source>
</evidence>
<dbReference type="InterPro" id="IPR036985">
    <property type="entry name" value="Transglutaminase-like_sf"/>
</dbReference>
<dbReference type="GO" id="GO:0071942">
    <property type="term" value="C:XPC complex"/>
    <property type="evidence" value="ECO:0007669"/>
    <property type="project" value="TreeGrafter"/>
</dbReference>
<dbReference type="GO" id="GO:0003697">
    <property type="term" value="F:single-stranded DNA binding"/>
    <property type="evidence" value="ECO:0007669"/>
    <property type="project" value="TreeGrafter"/>
</dbReference>
<evidence type="ECO:0000259" key="8">
    <source>
        <dbReference type="SMART" id="SM01030"/>
    </source>
</evidence>
<evidence type="ECO:0000256" key="7">
    <source>
        <dbReference type="SAM" id="MobiDB-lite"/>
    </source>
</evidence>
<dbReference type="GO" id="GO:0003684">
    <property type="term" value="F:damaged DNA binding"/>
    <property type="evidence" value="ECO:0007669"/>
    <property type="project" value="InterPro"/>
</dbReference>
<dbReference type="Gene3D" id="3.90.260.10">
    <property type="entry name" value="Transglutaminase-like"/>
    <property type="match status" value="1"/>
</dbReference>
<dbReference type="SMART" id="SM01031">
    <property type="entry name" value="BHD_2"/>
    <property type="match status" value="1"/>
</dbReference>
<dbReference type="Pfam" id="PF03835">
    <property type="entry name" value="Rad4"/>
    <property type="match status" value="1"/>
</dbReference>
<dbReference type="GO" id="GO:0006298">
    <property type="term" value="P:mismatch repair"/>
    <property type="evidence" value="ECO:0007669"/>
    <property type="project" value="TreeGrafter"/>
</dbReference>
<feature type="domain" description="Rad4 beta-hairpin" evidence="9">
    <location>
        <begin position="629"/>
        <end position="699"/>
    </location>
</feature>
<dbReference type="GO" id="GO:0000111">
    <property type="term" value="C:nucleotide-excision repair factor 2 complex"/>
    <property type="evidence" value="ECO:0007669"/>
    <property type="project" value="TreeGrafter"/>
</dbReference>
<protein>
    <recommendedName>
        <fullName evidence="13">Rad4-domain-containing protein</fullName>
    </recommendedName>
</protein>
<evidence type="ECO:0000259" key="9">
    <source>
        <dbReference type="SMART" id="SM01031"/>
    </source>
</evidence>
<comment type="caution">
    <text evidence="11">The sequence shown here is derived from an EMBL/GenBank/DDBJ whole genome shotgun (WGS) entry which is preliminary data.</text>
</comment>
<feature type="region of interest" description="Disordered" evidence="7">
    <location>
        <begin position="823"/>
        <end position="910"/>
    </location>
</feature>
<evidence type="ECO:0000256" key="3">
    <source>
        <dbReference type="ARBA" id="ARBA00022763"/>
    </source>
</evidence>
<dbReference type="Gene3D" id="3.30.70.2460">
    <property type="entry name" value="Rad4, beta-hairpin domain BHD3"/>
    <property type="match status" value="1"/>
</dbReference>
<dbReference type="PANTHER" id="PTHR12135">
    <property type="entry name" value="DNA REPAIR PROTEIN XP-C / RAD4"/>
    <property type="match status" value="1"/>
</dbReference>
<dbReference type="InterPro" id="IPR004583">
    <property type="entry name" value="DNA_repair_Rad4"/>
</dbReference>
<feature type="domain" description="Rad4 beta-hairpin" evidence="10">
    <location>
        <begin position="706"/>
        <end position="780"/>
    </location>
</feature>
<keyword evidence="5" id="KW-0539">Nucleus</keyword>
<dbReference type="InterPro" id="IPR018325">
    <property type="entry name" value="Rad4/PNGase_transGLS-fold"/>
</dbReference>
<evidence type="ECO:0000259" key="10">
    <source>
        <dbReference type="SMART" id="SM01032"/>
    </source>
</evidence>
<dbReference type="InterPro" id="IPR018326">
    <property type="entry name" value="Rad4_beta-hairpin_dom1"/>
</dbReference>